<comment type="caution">
    <text evidence="2">The sequence shown here is derived from an EMBL/GenBank/DDBJ whole genome shotgun (WGS) entry which is preliminary data.</text>
</comment>
<reference evidence="2 3" key="1">
    <citation type="journal article" date="2022" name="bioRxiv">
        <title>Genomics of Preaxostyla Flagellates Illuminates Evolutionary Transitions and the Path Towards Mitochondrial Loss.</title>
        <authorList>
            <person name="Novak L.V.F."/>
            <person name="Treitli S.C."/>
            <person name="Pyrih J."/>
            <person name="Halakuc P."/>
            <person name="Pipaliya S.V."/>
            <person name="Vacek V."/>
            <person name="Brzon O."/>
            <person name="Soukal P."/>
            <person name="Eme L."/>
            <person name="Dacks J.B."/>
            <person name="Karnkowska A."/>
            <person name="Elias M."/>
            <person name="Hampl V."/>
        </authorList>
    </citation>
    <scope>NUCLEOTIDE SEQUENCE [LARGE SCALE GENOMIC DNA]</scope>
    <source>
        <strain evidence="2">NAU3</strain>
        <tissue evidence="2">Gut</tissue>
    </source>
</reference>
<proteinExistence type="predicted"/>
<keyword evidence="3" id="KW-1185">Reference proteome</keyword>
<evidence type="ECO:0000256" key="1">
    <source>
        <dbReference type="SAM" id="MobiDB-lite"/>
    </source>
</evidence>
<name>A0ABQ9X569_9EUKA</name>
<protein>
    <submittedName>
        <fullName evidence="2">Uncharacterized protein</fullName>
    </submittedName>
</protein>
<evidence type="ECO:0000313" key="2">
    <source>
        <dbReference type="EMBL" id="KAK2946895.1"/>
    </source>
</evidence>
<evidence type="ECO:0000313" key="3">
    <source>
        <dbReference type="Proteomes" id="UP001281761"/>
    </source>
</evidence>
<accession>A0ABQ9X569</accession>
<sequence length="203" mass="22132">MFPTFLFSTIHSPCDRPRTQSPLPGSMLSVQSTQPSSQSEPPTTRPQLFRLAARGNDVMDCVIVRIVFGDAARQSSTTSPDCSAIDNPIEAIIFAPLPISGLLRFQFSDFWRQFRTERTASGEFADFCVCFVGDDSTCVNCREIPVVGALRATSPQHHHQSSWNSTPIANEHGAEFQRGSLSSSAGNADVLVLVLRVNPCQSA</sequence>
<feature type="compositionally biased region" description="Low complexity" evidence="1">
    <location>
        <begin position="31"/>
        <end position="45"/>
    </location>
</feature>
<organism evidence="2 3">
    <name type="scientific">Blattamonas nauphoetae</name>
    <dbReference type="NCBI Taxonomy" id="2049346"/>
    <lineage>
        <taxon>Eukaryota</taxon>
        <taxon>Metamonada</taxon>
        <taxon>Preaxostyla</taxon>
        <taxon>Oxymonadida</taxon>
        <taxon>Blattamonas</taxon>
    </lineage>
</organism>
<gene>
    <name evidence="2" type="ORF">BLNAU_18194</name>
</gene>
<feature type="region of interest" description="Disordered" evidence="1">
    <location>
        <begin position="13"/>
        <end position="45"/>
    </location>
</feature>
<dbReference type="EMBL" id="JARBJD010000216">
    <property type="protein sequence ID" value="KAK2946895.1"/>
    <property type="molecule type" value="Genomic_DNA"/>
</dbReference>
<dbReference type="Proteomes" id="UP001281761">
    <property type="component" value="Unassembled WGS sequence"/>
</dbReference>